<dbReference type="Proteomes" id="UP001328733">
    <property type="component" value="Unassembled WGS sequence"/>
</dbReference>
<protein>
    <submittedName>
        <fullName evidence="1">Uncharacterized protein</fullName>
    </submittedName>
</protein>
<evidence type="ECO:0000313" key="2">
    <source>
        <dbReference type="Proteomes" id="UP001328733"/>
    </source>
</evidence>
<sequence length="119" mass="13131">MPFNLSPLQASLSCSLKFGTGLVRGGRGLGVNLVYARFTAFRVGSLTSVRSREFPKRSPRIDRGFGRAIEILGFDRERGSIGPRRRLAPERTGTSSAIVAVVGRVFREETRQPPVKLTR</sequence>
<gene>
    <name evidence="1" type="ORF">V0288_20150</name>
</gene>
<reference evidence="1 2" key="1">
    <citation type="submission" date="2024-01" db="EMBL/GenBank/DDBJ databases">
        <title>Genomic insights into the taxonomy and metabolism of the cyanobacterium Pannus brasiliensis CCIBt3594.</title>
        <authorList>
            <person name="Machado M."/>
            <person name="Botero N.B."/>
            <person name="Andreote A.P.D."/>
            <person name="Feitosa A.M.T."/>
            <person name="Popin R."/>
            <person name="Sivonen K."/>
            <person name="Fiore M.F."/>
        </authorList>
    </citation>
    <scope>NUCLEOTIDE SEQUENCE [LARGE SCALE GENOMIC DNA]</scope>
    <source>
        <strain evidence="1 2">CCIBt3594</strain>
    </source>
</reference>
<organism evidence="1 2">
    <name type="scientific">Pannus brasiliensis CCIBt3594</name>
    <dbReference type="NCBI Taxonomy" id="1427578"/>
    <lineage>
        <taxon>Bacteria</taxon>
        <taxon>Bacillati</taxon>
        <taxon>Cyanobacteriota</taxon>
        <taxon>Cyanophyceae</taxon>
        <taxon>Oscillatoriophycideae</taxon>
        <taxon>Chroococcales</taxon>
        <taxon>Microcystaceae</taxon>
        <taxon>Pannus</taxon>
    </lineage>
</organism>
<accession>A0AAW9QVR8</accession>
<comment type="caution">
    <text evidence="1">The sequence shown here is derived from an EMBL/GenBank/DDBJ whole genome shotgun (WGS) entry which is preliminary data.</text>
</comment>
<keyword evidence="2" id="KW-1185">Reference proteome</keyword>
<dbReference type="EMBL" id="JBAFSM010000049">
    <property type="protein sequence ID" value="MEG3439450.1"/>
    <property type="molecule type" value="Genomic_DNA"/>
</dbReference>
<evidence type="ECO:0000313" key="1">
    <source>
        <dbReference type="EMBL" id="MEG3439450.1"/>
    </source>
</evidence>
<proteinExistence type="predicted"/>
<dbReference type="AlphaFoldDB" id="A0AAW9QVR8"/>
<name>A0AAW9QVR8_9CHRO</name>